<organism evidence="2 3">
    <name type="scientific">Rotaria magnacalcarata</name>
    <dbReference type="NCBI Taxonomy" id="392030"/>
    <lineage>
        <taxon>Eukaryota</taxon>
        <taxon>Metazoa</taxon>
        <taxon>Spiralia</taxon>
        <taxon>Gnathifera</taxon>
        <taxon>Rotifera</taxon>
        <taxon>Eurotatoria</taxon>
        <taxon>Bdelloidea</taxon>
        <taxon>Philodinida</taxon>
        <taxon>Philodinidae</taxon>
        <taxon>Rotaria</taxon>
    </lineage>
</organism>
<protein>
    <recommendedName>
        <fullName evidence="1">Helitron helicase-like domain-containing protein</fullName>
    </recommendedName>
</protein>
<feature type="domain" description="Helitron helicase-like" evidence="1">
    <location>
        <begin position="113"/>
        <end position="248"/>
    </location>
</feature>
<proteinExistence type="predicted"/>
<dbReference type="Pfam" id="PF14214">
    <property type="entry name" value="Helitron_like_N"/>
    <property type="match status" value="1"/>
</dbReference>
<dbReference type="EMBL" id="CAJNRG010014127">
    <property type="protein sequence ID" value="CAF2153252.1"/>
    <property type="molecule type" value="Genomic_DNA"/>
</dbReference>
<accession>A0A816Y141</accession>
<name>A0A816Y141_9BILA</name>
<dbReference type="Proteomes" id="UP000663887">
    <property type="component" value="Unassembled WGS sequence"/>
</dbReference>
<evidence type="ECO:0000259" key="1">
    <source>
        <dbReference type="Pfam" id="PF14214"/>
    </source>
</evidence>
<sequence>MPTDQYKVLIRADMKSAGEHARRFNEPVTNEVVVVIVGNDFEKRDILLEKKNGRLERVSETHGSYDALQYPLIFWKNEDDYHFFIEQTDPTTGMAVTSKKVSAMSFYAYRIIVRTAAVNHILQCRRLFHQKLRVDEYIHLKDAIDNDGRANNRGQLVILPATFTGSLRHMHEYTREAMTYVRNHERPDLFITFTCNPKWQEIQEELMEGQAPSDRQDLLARVFRQKLIQLANIITKVMYLGQQDARYYDSRPMWKYQSKLSVYGKQKVYKKISKQLLSDTETGDDGYPSYRRRSSEDGGIKAKIKMRINNSIQEIEIDNKWVVPYCPLLSRIFQAHINLEYCNSVKSIKYICKYVNKGSNQAVFGLGRDGVPVDEISNYQLGKYISSNEAVWRILDFPIHERYPTVVHLAVHLEKSSDPIPQC</sequence>
<dbReference type="InterPro" id="IPR025476">
    <property type="entry name" value="Helitron_helicase-like"/>
</dbReference>
<gene>
    <name evidence="2" type="ORF">XDN619_LOCUS29007</name>
</gene>
<dbReference type="AlphaFoldDB" id="A0A816Y141"/>
<comment type="caution">
    <text evidence="2">The sequence shown here is derived from an EMBL/GenBank/DDBJ whole genome shotgun (WGS) entry which is preliminary data.</text>
</comment>
<evidence type="ECO:0000313" key="2">
    <source>
        <dbReference type="EMBL" id="CAF2153252.1"/>
    </source>
</evidence>
<dbReference type="PANTHER" id="PTHR45786:SF74">
    <property type="entry name" value="ATP-DEPENDENT DNA HELICASE"/>
    <property type="match status" value="1"/>
</dbReference>
<reference evidence="2" key="1">
    <citation type="submission" date="2021-02" db="EMBL/GenBank/DDBJ databases">
        <authorList>
            <person name="Nowell W R."/>
        </authorList>
    </citation>
    <scope>NUCLEOTIDE SEQUENCE</scope>
</reference>
<evidence type="ECO:0000313" key="3">
    <source>
        <dbReference type="Proteomes" id="UP000663887"/>
    </source>
</evidence>
<dbReference type="PANTHER" id="PTHR45786">
    <property type="entry name" value="DNA BINDING PROTEIN-LIKE"/>
    <property type="match status" value="1"/>
</dbReference>